<dbReference type="SMART" id="SM00283">
    <property type="entry name" value="MA"/>
    <property type="match status" value="1"/>
</dbReference>
<feature type="domain" description="Methyl-accepting transducer" evidence="8">
    <location>
        <begin position="281"/>
        <end position="552"/>
    </location>
</feature>
<dbReference type="PANTHER" id="PTHR32089">
    <property type="entry name" value="METHYL-ACCEPTING CHEMOTAXIS PROTEIN MCPB"/>
    <property type="match status" value="1"/>
</dbReference>
<keyword evidence="2" id="KW-1003">Cell membrane</keyword>
<evidence type="ECO:0000259" key="9">
    <source>
        <dbReference type="PROSITE" id="PS50885"/>
    </source>
</evidence>
<comment type="caution">
    <text evidence="10">The sequence shown here is derived from an EMBL/GenBank/DDBJ whole genome shotgun (WGS) entry which is preliminary data.</text>
</comment>
<dbReference type="InterPro" id="IPR024478">
    <property type="entry name" value="HlyB_4HB_MCP"/>
</dbReference>
<accession>A0ABV5KK82</accession>
<evidence type="ECO:0000256" key="6">
    <source>
        <dbReference type="PROSITE-ProRule" id="PRU00284"/>
    </source>
</evidence>
<evidence type="ECO:0000256" key="2">
    <source>
        <dbReference type="ARBA" id="ARBA00022475"/>
    </source>
</evidence>
<organism evidence="10 11">
    <name type="scientific">Paenibacillus aurantiacus</name>
    <dbReference type="NCBI Taxonomy" id="1936118"/>
    <lineage>
        <taxon>Bacteria</taxon>
        <taxon>Bacillati</taxon>
        <taxon>Bacillota</taxon>
        <taxon>Bacilli</taxon>
        <taxon>Bacillales</taxon>
        <taxon>Paenibacillaceae</taxon>
        <taxon>Paenibacillus</taxon>
    </lineage>
</organism>
<dbReference type="Pfam" id="PF00015">
    <property type="entry name" value="MCPsignal"/>
    <property type="match status" value="1"/>
</dbReference>
<gene>
    <name evidence="10" type="ORF">ACFFSY_02340</name>
</gene>
<keyword evidence="7" id="KW-0812">Transmembrane</keyword>
<dbReference type="PROSITE" id="PS50885">
    <property type="entry name" value="HAMP"/>
    <property type="match status" value="1"/>
</dbReference>
<dbReference type="EMBL" id="JBHMDO010000003">
    <property type="protein sequence ID" value="MFB9324778.1"/>
    <property type="molecule type" value="Genomic_DNA"/>
</dbReference>
<dbReference type="CDD" id="cd11386">
    <property type="entry name" value="MCP_signal"/>
    <property type="match status" value="1"/>
</dbReference>
<dbReference type="SMART" id="SM00304">
    <property type="entry name" value="HAMP"/>
    <property type="match status" value="1"/>
</dbReference>
<dbReference type="InterPro" id="IPR003660">
    <property type="entry name" value="HAMP_dom"/>
</dbReference>
<comment type="subcellular location">
    <subcellularLocation>
        <location evidence="1">Cell membrane</location>
    </subcellularLocation>
</comment>
<dbReference type="Pfam" id="PF12729">
    <property type="entry name" value="4HB_MCP_1"/>
    <property type="match status" value="1"/>
</dbReference>
<feature type="transmembrane region" description="Helical" evidence="7">
    <location>
        <begin position="188"/>
        <end position="211"/>
    </location>
</feature>
<keyword evidence="11" id="KW-1185">Reference proteome</keyword>
<evidence type="ECO:0000313" key="10">
    <source>
        <dbReference type="EMBL" id="MFB9324778.1"/>
    </source>
</evidence>
<evidence type="ECO:0000256" key="4">
    <source>
        <dbReference type="ARBA" id="ARBA00023224"/>
    </source>
</evidence>
<keyword evidence="4 6" id="KW-0807">Transducer</keyword>
<proteinExistence type="inferred from homology"/>
<dbReference type="Proteomes" id="UP001589747">
    <property type="component" value="Unassembled WGS sequence"/>
</dbReference>
<dbReference type="InterPro" id="IPR004089">
    <property type="entry name" value="MCPsignal_dom"/>
</dbReference>
<evidence type="ECO:0000313" key="11">
    <source>
        <dbReference type="Proteomes" id="UP001589747"/>
    </source>
</evidence>
<reference evidence="10 11" key="1">
    <citation type="submission" date="2024-09" db="EMBL/GenBank/DDBJ databases">
        <authorList>
            <person name="Sun Q."/>
            <person name="Mori K."/>
        </authorList>
    </citation>
    <scope>NUCLEOTIDE SEQUENCE [LARGE SCALE GENOMIC DNA]</scope>
    <source>
        <strain evidence="10 11">TISTR 2452</strain>
    </source>
</reference>
<sequence length="567" mass="60170">MRFTIRAKLFSGFLACVCLLLIGSVTGLLQMNGLGATVSKVTGTNLQSVILINDMGLTMKSMENSLLQMMSSTKYSELQALKASVLEEQKKMESLQSQYAGFAQDETMKRDYFQFSSDWEAFSAQLPSLLTSLASTNKADIPVRTVNYMKYLSKKAGESVKSLVEVNRAQASSDADAAQKTLSSGKTIVLIMAIAGLALAMVVATWISMLIGGAIRKMRAYVSQVSQGDLTAVPPVIKTRDEISDLAESMQMLSTSLREKLSDVIMGSQQLAATSEQLTASAEQTAKSTEVITLAVQEIAQGAEQQVGTILKSIGSSEQLAGSVDHVNESLGAVSERSTQAIKMTERGNTVIAQSVAQIDVIASKVTSSSEYVFSLGQKSEQIGNIVTVISGIAGQTNMLALNAAIEAARSGEHGRGFAVVAEEVRKLAVQSSGAASQIAGLIQEIQTQIHQAIRAMEEGNDAVKEGMVIIGDAGSAFEQIRASIVAMDGRSQEAVRDAHAIRAETNQVASDLTTISKVAQDASRHTQGVAASAEEQNATMEEIAAASAMLARLAEDLQEALSTFKL</sequence>
<comment type="similarity">
    <text evidence="5">Belongs to the methyl-accepting chemotaxis (MCP) protein family.</text>
</comment>
<evidence type="ECO:0000256" key="3">
    <source>
        <dbReference type="ARBA" id="ARBA00023136"/>
    </source>
</evidence>
<feature type="domain" description="HAMP" evidence="9">
    <location>
        <begin position="209"/>
        <end position="262"/>
    </location>
</feature>
<dbReference type="Gene3D" id="6.10.340.10">
    <property type="match status" value="1"/>
</dbReference>
<dbReference type="SUPFAM" id="SSF58104">
    <property type="entry name" value="Methyl-accepting chemotaxis protein (MCP) signaling domain"/>
    <property type="match status" value="1"/>
</dbReference>
<dbReference type="PROSITE" id="PS50111">
    <property type="entry name" value="CHEMOTAXIS_TRANSDUC_2"/>
    <property type="match status" value="1"/>
</dbReference>
<dbReference type="Pfam" id="PF00672">
    <property type="entry name" value="HAMP"/>
    <property type="match status" value="1"/>
</dbReference>
<dbReference type="PANTHER" id="PTHR32089:SF112">
    <property type="entry name" value="LYSOZYME-LIKE PROTEIN-RELATED"/>
    <property type="match status" value="1"/>
</dbReference>
<evidence type="ECO:0000259" key="8">
    <source>
        <dbReference type="PROSITE" id="PS50111"/>
    </source>
</evidence>
<evidence type="ECO:0000256" key="5">
    <source>
        <dbReference type="ARBA" id="ARBA00029447"/>
    </source>
</evidence>
<dbReference type="RefSeq" id="WP_377489282.1">
    <property type="nucleotide sequence ID" value="NZ_JBHMDO010000003.1"/>
</dbReference>
<evidence type="ECO:0000256" key="1">
    <source>
        <dbReference type="ARBA" id="ARBA00004236"/>
    </source>
</evidence>
<dbReference type="Gene3D" id="1.10.287.950">
    <property type="entry name" value="Methyl-accepting chemotaxis protein"/>
    <property type="match status" value="1"/>
</dbReference>
<keyword evidence="3 7" id="KW-0472">Membrane</keyword>
<evidence type="ECO:0000256" key="7">
    <source>
        <dbReference type="SAM" id="Phobius"/>
    </source>
</evidence>
<dbReference type="CDD" id="cd06225">
    <property type="entry name" value="HAMP"/>
    <property type="match status" value="1"/>
</dbReference>
<name>A0ABV5KK82_9BACL</name>
<keyword evidence="7" id="KW-1133">Transmembrane helix</keyword>
<protein>
    <submittedName>
        <fullName evidence="10">Methyl-accepting chemotaxis protein</fullName>
    </submittedName>
</protein>